<dbReference type="PANTHER" id="PTHR30290">
    <property type="entry name" value="PERIPLASMIC BINDING COMPONENT OF ABC TRANSPORTER"/>
    <property type="match status" value="1"/>
</dbReference>
<keyword evidence="3 4" id="KW-0732">Signal</keyword>
<keyword evidence="7" id="KW-1185">Reference proteome</keyword>
<feature type="signal peptide" evidence="4">
    <location>
        <begin position="1"/>
        <end position="24"/>
    </location>
</feature>
<dbReference type="GO" id="GO:0015833">
    <property type="term" value="P:peptide transport"/>
    <property type="evidence" value="ECO:0007669"/>
    <property type="project" value="TreeGrafter"/>
</dbReference>
<name>A0A975YJY4_9PROT</name>
<accession>A0A975YJY4</accession>
<evidence type="ECO:0000256" key="2">
    <source>
        <dbReference type="ARBA" id="ARBA00005695"/>
    </source>
</evidence>
<gene>
    <name evidence="6" type="ORF">KO353_02470</name>
</gene>
<evidence type="ECO:0000313" key="6">
    <source>
        <dbReference type="EMBL" id="QXM25136.1"/>
    </source>
</evidence>
<dbReference type="AlphaFoldDB" id="A0A975YJY4"/>
<proteinExistence type="inferred from homology"/>
<evidence type="ECO:0000313" key="7">
    <source>
        <dbReference type="Proteomes" id="UP000694001"/>
    </source>
</evidence>
<dbReference type="InterPro" id="IPR039424">
    <property type="entry name" value="SBP_5"/>
</dbReference>
<dbReference type="PROSITE" id="PS51318">
    <property type="entry name" value="TAT"/>
    <property type="match status" value="1"/>
</dbReference>
<comment type="subcellular location">
    <subcellularLocation>
        <location evidence="1">Periplasm</location>
    </subcellularLocation>
</comment>
<feature type="domain" description="Solute-binding protein family 5" evidence="5">
    <location>
        <begin position="73"/>
        <end position="418"/>
    </location>
</feature>
<dbReference type="RefSeq" id="WP_218286192.1">
    <property type="nucleotide sequence ID" value="NZ_CP076448.1"/>
</dbReference>
<dbReference type="InterPro" id="IPR006311">
    <property type="entry name" value="TAT_signal"/>
</dbReference>
<dbReference type="KEGG" id="elio:KO353_02470"/>
<sequence>MRRRDVLKAGAALAAAPLAAPSLAQPASARVLRFVPQADVTILDPMVTTGYITRNHAHMVWDTLYGLDENFRPHPQLAEGHVVEDEGRRWTFTLREGPTFHDGEKVRAADAVASIRRWMTRDTHGQTLARRIAEMTVLDDRRFEIRLTRPFGPMLEALGKASSYPCFVMPERLARTPPTTAITEIIGSGPYRFKADERVPGALVVYERYARYVPRAGTPSMTAGPKLAHFERMEWRIITDPGTAAAALQAGEVDWWEQVTADLRPVLQRHREVVVEVVDRSGIKAMLRPNHLHPPFDTAERRRALLPAIVQSDFMASIMGQDRSLWREGVGCFPVASPMANDEGIEAVTGPRSVDAAKAALAAAGYRGEKVVFLHPTDVPNNNALTLVAIDMMRKAGLVVEPAVSDWGTVLARRAKKEPPDQGGWNAVVALFAGADLMNPGAHLLLRGNGEGAWFGWPTSPALEALRDEWFDAPTAEAQAALARRIQAQFWQDVPYWPLGQYFVSSAWRRSITGVLKGMVLPLNVRRV</sequence>
<dbReference type="Pfam" id="PF00496">
    <property type="entry name" value="SBP_bac_5"/>
    <property type="match status" value="1"/>
</dbReference>
<evidence type="ECO:0000256" key="1">
    <source>
        <dbReference type="ARBA" id="ARBA00004418"/>
    </source>
</evidence>
<evidence type="ECO:0000256" key="3">
    <source>
        <dbReference type="ARBA" id="ARBA00022729"/>
    </source>
</evidence>
<protein>
    <submittedName>
        <fullName evidence="6">ABC transporter substrate-binding protein</fullName>
    </submittedName>
</protein>
<dbReference type="Proteomes" id="UP000694001">
    <property type="component" value="Chromosome"/>
</dbReference>
<organism evidence="6 7">
    <name type="scientific">Elioraea tepida</name>
    <dbReference type="NCBI Taxonomy" id="2843330"/>
    <lineage>
        <taxon>Bacteria</taxon>
        <taxon>Pseudomonadati</taxon>
        <taxon>Pseudomonadota</taxon>
        <taxon>Alphaproteobacteria</taxon>
        <taxon>Acetobacterales</taxon>
        <taxon>Elioraeaceae</taxon>
        <taxon>Elioraea</taxon>
    </lineage>
</organism>
<reference evidence="6" key="1">
    <citation type="submission" date="2021-06" db="EMBL/GenBank/DDBJ databases">
        <title>Elioraea tepida, sp. nov., a moderately thermophilic aerobic anoxygenic phototrophic bacterium isolated from an alkaline siliceous hot spring mat community in Yellowstone National Park, WY, USA.</title>
        <authorList>
            <person name="Saini M.K."/>
            <person name="Yoshida S."/>
            <person name="Sebastian A."/>
            <person name="Hirose S."/>
            <person name="Hara E."/>
            <person name="Tamaki H."/>
            <person name="Soulier N.T."/>
            <person name="Albert I."/>
            <person name="Hanada S."/>
            <person name="Bryant D.A."/>
            <person name="Tank M."/>
        </authorList>
    </citation>
    <scope>NUCLEOTIDE SEQUENCE</scope>
    <source>
        <strain evidence="6">MS-P2</strain>
    </source>
</reference>
<evidence type="ECO:0000259" key="5">
    <source>
        <dbReference type="Pfam" id="PF00496"/>
    </source>
</evidence>
<dbReference type="CDD" id="cd08502">
    <property type="entry name" value="PBP2_NikA_DppA_OppA_like_16"/>
    <property type="match status" value="1"/>
</dbReference>
<dbReference type="EMBL" id="CP076448">
    <property type="protein sequence ID" value="QXM25136.1"/>
    <property type="molecule type" value="Genomic_DNA"/>
</dbReference>
<comment type="similarity">
    <text evidence="2">Belongs to the bacterial solute-binding protein 5 family.</text>
</comment>
<evidence type="ECO:0000256" key="4">
    <source>
        <dbReference type="SAM" id="SignalP"/>
    </source>
</evidence>
<dbReference type="PANTHER" id="PTHR30290:SF38">
    <property type="entry name" value="D,D-DIPEPTIDE-BINDING PERIPLASMIC PROTEIN DDPA-RELATED"/>
    <property type="match status" value="1"/>
</dbReference>
<dbReference type="InterPro" id="IPR000914">
    <property type="entry name" value="SBP_5_dom"/>
</dbReference>
<dbReference type="GO" id="GO:1904680">
    <property type="term" value="F:peptide transmembrane transporter activity"/>
    <property type="evidence" value="ECO:0007669"/>
    <property type="project" value="TreeGrafter"/>
</dbReference>
<feature type="chain" id="PRO_5036710762" evidence="4">
    <location>
        <begin position="25"/>
        <end position="528"/>
    </location>
</feature>